<sequence length="154" mass="17880">MSKKQNLLFDDLYYAIMLSQAKRVAAKPRWCPIAVSSLPYNKLPSKTWRSILLWAQKRNCIRQCECVHHQRVSPSSLPNHFFSSDFELGFLSISIQSRPTDTVSNPNQIESTTQPLRNHYSIFQTPILSPPLNSSLHSIRQFPSCFSRPFRRRD</sequence>
<name>A0AA36E5S7_LACSI</name>
<dbReference type="EMBL" id="OX465081">
    <property type="protein sequence ID" value="CAI9284409.1"/>
    <property type="molecule type" value="Genomic_DNA"/>
</dbReference>
<keyword evidence="2" id="KW-1185">Reference proteome</keyword>
<proteinExistence type="predicted"/>
<evidence type="ECO:0000313" key="2">
    <source>
        <dbReference type="Proteomes" id="UP001177003"/>
    </source>
</evidence>
<protein>
    <submittedName>
        <fullName evidence="1">Uncharacterized protein</fullName>
    </submittedName>
</protein>
<gene>
    <name evidence="1" type="ORF">LSALG_LOCUS23939</name>
</gene>
<organism evidence="1 2">
    <name type="scientific">Lactuca saligna</name>
    <name type="common">Willowleaf lettuce</name>
    <dbReference type="NCBI Taxonomy" id="75948"/>
    <lineage>
        <taxon>Eukaryota</taxon>
        <taxon>Viridiplantae</taxon>
        <taxon>Streptophyta</taxon>
        <taxon>Embryophyta</taxon>
        <taxon>Tracheophyta</taxon>
        <taxon>Spermatophyta</taxon>
        <taxon>Magnoliopsida</taxon>
        <taxon>eudicotyledons</taxon>
        <taxon>Gunneridae</taxon>
        <taxon>Pentapetalae</taxon>
        <taxon>asterids</taxon>
        <taxon>campanulids</taxon>
        <taxon>Asterales</taxon>
        <taxon>Asteraceae</taxon>
        <taxon>Cichorioideae</taxon>
        <taxon>Cichorieae</taxon>
        <taxon>Lactucinae</taxon>
        <taxon>Lactuca</taxon>
    </lineage>
</organism>
<dbReference type="Proteomes" id="UP001177003">
    <property type="component" value="Chromosome 5"/>
</dbReference>
<accession>A0AA36E5S7</accession>
<dbReference type="AlphaFoldDB" id="A0AA36E5S7"/>
<evidence type="ECO:0000313" key="1">
    <source>
        <dbReference type="EMBL" id="CAI9284409.1"/>
    </source>
</evidence>
<reference evidence="1" key="1">
    <citation type="submission" date="2023-04" db="EMBL/GenBank/DDBJ databases">
        <authorList>
            <person name="Vijverberg K."/>
            <person name="Xiong W."/>
            <person name="Schranz E."/>
        </authorList>
    </citation>
    <scope>NUCLEOTIDE SEQUENCE</scope>
</reference>